<keyword evidence="2" id="KW-1185">Reference proteome</keyword>
<sequence length="123" mass="13733">MSDDAADSPIWIKLRASNTERARWQKLAAEHGVSLSELIRSRLDGTRRRPRREPPPVSPDLLRELARIGNNLNQLARAANRREPVTAMALLAKLIEIDRELAALRVAHQRRDSPLTADGDGDG</sequence>
<dbReference type="EMBL" id="JBHSSW010000007">
    <property type="protein sequence ID" value="MFC6197773.1"/>
    <property type="molecule type" value="Genomic_DNA"/>
</dbReference>
<dbReference type="Pfam" id="PF21983">
    <property type="entry name" value="NikA-like"/>
    <property type="match status" value="1"/>
</dbReference>
<dbReference type="Proteomes" id="UP001596303">
    <property type="component" value="Unassembled WGS sequence"/>
</dbReference>
<organism evidence="1 2">
    <name type="scientific">Ponticaulis profundi</name>
    <dbReference type="NCBI Taxonomy" id="2665222"/>
    <lineage>
        <taxon>Bacteria</taxon>
        <taxon>Pseudomonadati</taxon>
        <taxon>Pseudomonadota</taxon>
        <taxon>Alphaproteobacteria</taxon>
        <taxon>Hyphomonadales</taxon>
        <taxon>Hyphomonadaceae</taxon>
        <taxon>Ponticaulis</taxon>
    </lineage>
</organism>
<dbReference type="RefSeq" id="WP_377377164.1">
    <property type="nucleotide sequence ID" value="NZ_JBHSSW010000007.1"/>
</dbReference>
<dbReference type="InterPro" id="IPR053842">
    <property type="entry name" value="NikA-like"/>
</dbReference>
<proteinExistence type="predicted"/>
<reference evidence="2" key="1">
    <citation type="journal article" date="2019" name="Int. J. Syst. Evol. Microbiol.">
        <title>The Global Catalogue of Microorganisms (GCM) 10K type strain sequencing project: providing services to taxonomists for standard genome sequencing and annotation.</title>
        <authorList>
            <consortium name="The Broad Institute Genomics Platform"/>
            <consortium name="The Broad Institute Genome Sequencing Center for Infectious Disease"/>
            <person name="Wu L."/>
            <person name="Ma J."/>
        </authorList>
    </citation>
    <scope>NUCLEOTIDE SEQUENCE [LARGE SCALE GENOMIC DNA]</scope>
    <source>
        <strain evidence="2">CGMCC-1.15741</strain>
    </source>
</reference>
<name>A0ABW1S8D3_9PROT</name>
<protein>
    <submittedName>
        <fullName evidence="1">MobC family plasmid mobilization relaxosome protein</fullName>
    </submittedName>
</protein>
<evidence type="ECO:0000313" key="1">
    <source>
        <dbReference type="EMBL" id="MFC6197773.1"/>
    </source>
</evidence>
<evidence type="ECO:0000313" key="2">
    <source>
        <dbReference type="Proteomes" id="UP001596303"/>
    </source>
</evidence>
<comment type="caution">
    <text evidence="1">The sequence shown here is derived from an EMBL/GenBank/DDBJ whole genome shotgun (WGS) entry which is preliminary data.</text>
</comment>
<gene>
    <name evidence="1" type="ORF">ACFQDM_06765</name>
</gene>
<accession>A0ABW1S8D3</accession>